<dbReference type="Pfam" id="PF12796">
    <property type="entry name" value="Ank_2"/>
    <property type="match status" value="2"/>
</dbReference>
<organism evidence="6 7">
    <name type="scientific">Halobacteriovorax marinus (strain ATCC BAA-682 / DSM 15412 / SJ)</name>
    <name type="common">Bacteriovorax marinus</name>
    <dbReference type="NCBI Taxonomy" id="862908"/>
    <lineage>
        <taxon>Bacteria</taxon>
        <taxon>Pseudomonadati</taxon>
        <taxon>Bdellovibrionota</taxon>
        <taxon>Bacteriovoracia</taxon>
        <taxon>Bacteriovoracales</taxon>
        <taxon>Halobacteriovoraceae</taxon>
        <taxon>Halobacteriovorax</taxon>
    </lineage>
</organism>
<keyword evidence="5" id="KW-1133">Transmembrane helix</keyword>
<dbReference type="Gene3D" id="1.25.40.20">
    <property type="entry name" value="Ankyrin repeat-containing domain"/>
    <property type="match status" value="2"/>
</dbReference>
<evidence type="ECO:0000313" key="7">
    <source>
        <dbReference type="Proteomes" id="UP000008963"/>
    </source>
</evidence>
<sequence length="296" mass="33053">MNIKHFKIIFIVATLWLVVVTIKFTFFPKTEHNHQHHSHENPHHAPHTHEEQVDQVVQEVSESTSFESLPFSFQVDQLIQRGDFENFKRILSAKENVKETIDAISSEDGRTLLTRASFGAPLPYIKYLVDEMGADVNKADKEEITPLMEAAASENIEVLSYLLERGAKTGAKNKLGADALTIALSSGDAAMARLLLKNGADPNHKWNKHGVTHLMNAARNGHLDALKVLLSFKANINTQDLEGNTALHYAASEGFKSIVSELLRENATKTIKNQQGNSPLELARQNNFKEIEDLLK</sequence>
<dbReference type="SMART" id="SM00248">
    <property type="entry name" value="ANK"/>
    <property type="match status" value="5"/>
</dbReference>
<keyword evidence="5" id="KW-0812">Transmembrane</keyword>
<feature type="region of interest" description="Disordered" evidence="4">
    <location>
        <begin position="32"/>
        <end position="52"/>
    </location>
</feature>
<feature type="repeat" description="ANK" evidence="3">
    <location>
        <begin position="142"/>
        <end position="174"/>
    </location>
</feature>
<keyword evidence="2 3" id="KW-0040">ANK repeat</keyword>
<feature type="repeat" description="ANK" evidence="3">
    <location>
        <begin position="175"/>
        <end position="207"/>
    </location>
</feature>
<proteinExistence type="predicted"/>
<dbReference type="InterPro" id="IPR036770">
    <property type="entry name" value="Ankyrin_rpt-contain_sf"/>
</dbReference>
<evidence type="ECO:0000256" key="3">
    <source>
        <dbReference type="PROSITE-ProRule" id="PRU00023"/>
    </source>
</evidence>
<dbReference type="STRING" id="862908.BMS_2103"/>
<dbReference type="HOGENOM" id="CLU_939313_0_0_7"/>
<dbReference type="eggNOG" id="COG0666">
    <property type="taxonomic scope" value="Bacteria"/>
</dbReference>
<dbReference type="RefSeq" id="WP_014244691.1">
    <property type="nucleotide sequence ID" value="NC_016620.1"/>
</dbReference>
<keyword evidence="1" id="KW-0677">Repeat</keyword>
<protein>
    <submittedName>
        <fullName evidence="6">Ankyrin repeat-containing exported protein</fullName>
    </submittedName>
</protein>
<gene>
    <name evidence="6" type="ordered locus">BMS_2103</name>
</gene>
<dbReference type="AlphaFoldDB" id="E1X3I4"/>
<dbReference type="SUPFAM" id="SSF48403">
    <property type="entry name" value="Ankyrin repeat"/>
    <property type="match status" value="1"/>
</dbReference>
<dbReference type="PANTHER" id="PTHR24171">
    <property type="entry name" value="ANKYRIN REPEAT DOMAIN-CONTAINING PROTEIN 39-RELATED"/>
    <property type="match status" value="1"/>
</dbReference>
<reference evidence="7" key="1">
    <citation type="journal article" date="2013" name="ISME J.">
        <title>A small predatory core genome in the divergent marine Bacteriovorax marinus SJ and the terrestrial Bdellovibrio bacteriovorus.</title>
        <authorList>
            <person name="Crossman L.C."/>
            <person name="Chen H."/>
            <person name="Cerdeno-Tarraga A.M."/>
            <person name="Brooks K."/>
            <person name="Quail M.A."/>
            <person name="Pineiro S.A."/>
            <person name="Hobley L."/>
            <person name="Sockett R.E."/>
            <person name="Bentley S.D."/>
            <person name="Parkhill J."/>
            <person name="Williams H.N."/>
            <person name="Stine O.C."/>
        </authorList>
    </citation>
    <scope>NUCLEOTIDE SEQUENCE [LARGE SCALE GENOMIC DNA]</scope>
    <source>
        <strain evidence="7">ATCC BAA-682 / DSM 15412 / SJ</strain>
    </source>
</reference>
<evidence type="ECO:0000256" key="2">
    <source>
        <dbReference type="ARBA" id="ARBA00023043"/>
    </source>
</evidence>
<keyword evidence="5" id="KW-0472">Membrane</keyword>
<evidence type="ECO:0000313" key="6">
    <source>
        <dbReference type="EMBL" id="CBW26913.1"/>
    </source>
</evidence>
<feature type="repeat" description="ANK" evidence="3">
    <location>
        <begin position="242"/>
        <end position="274"/>
    </location>
</feature>
<dbReference type="EMBL" id="FQ312005">
    <property type="protein sequence ID" value="CBW26913.1"/>
    <property type="molecule type" value="Genomic_DNA"/>
</dbReference>
<dbReference type="Proteomes" id="UP000008963">
    <property type="component" value="Chromosome"/>
</dbReference>
<keyword evidence="7" id="KW-1185">Reference proteome</keyword>
<dbReference type="PATRIC" id="fig|862908.3.peg.2000"/>
<accession>E1X3I4</accession>
<dbReference type="PROSITE" id="PS50297">
    <property type="entry name" value="ANK_REP_REGION"/>
    <property type="match status" value="4"/>
</dbReference>
<name>E1X3I4_HALMS</name>
<evidence type="ECO:0000256" key="4">
    <source>
        <dbReference type="SAM" id="MobiDB-lite"/>
    </source>
</evidence>
<dbReference type="OrthoDB" id="307920at2"/>
<dbReference type="PROSITE" id="PS50088">
    <property type="entry name" value="ANK_REPEAT"/>
    <property type="match status" value="4"/>
</dbReference>
<evidence type="ECO:0000256" key="5">
    <source>
        <dbReference type="SAM" id="Phobius"/>
    </source>
</evidence>
<feature type="repeat" description="ANK" evidence="3">
    <location>
        <begin position="209"/>
        <end position="241"/>
    </location>
</feature>
<evidence type="ECO:0000256" key="1">
    <source>
        <dbReference type="ARBA" id="ARBA00022737"/>
    </source>
</evidence>
<feature type="transmembrane region" description="Helical" evidence="5">
    <location>
        <begin position="6"/>
        <end position="26"/>
    </location>
</feature>
<dbReference type="KEGG" id="bmx:BMS_2103"/>
<dbReference type="InterPro" id="IPR002110">
    <property type="entry name" value="Ankyrin_rpt"/>
</dbReference>
<dbReference type="Pfam" id="PF00023">
    <property type="entry name" value="Ank"/>
    <property type="match status" value="1"/>
</dbReference>